<dbReference type="PANTHER" id="PTHR41533:SF2">
    <property type="entry name" value="BLR7131 PROTEIN"/>
    <property type="match status" value="1"/>
</dbReference>
<dbReference type="InterPro" id="IPR036366">
    <property type="entry name" value="PGBDSf"/>
</dbReference>
<proteinExistence type="inferred from homology"/>
<comment type="caution">
    <text evidence="9">The sequence shown here is derived from an EMBL/GenBank/DDBJ whole genome shotgun (WGS) entry which is preliminary data.</text>
</comment>
<keyword evidence="3" id="KW-0808">Transferase</keyword>
<dbReference type="InterPro" id="IPR036365">
    <property type="entry name" value="PGBD-like_sf"/>
</dbReference>
<evidence type="ECO:0000256" key="2">
    <source>
        <dbReference type="ARBA" id="ARBA00005992"/>
    </source>
</evidence>
<dbReference type="EMBL" id="BAABBN010000017">
    <property type="protein sequence ID" value="GAA3944584.1"/>
    <property type="molecule type" value="Genomic_DNA"/>
</dbReference>
<keyword evidence="10" id="KW-1185">Reference proteome</keyword>
<dbReference type="InterPro" id="IPR005490">
    <property type="entry name" value="LD_TPept_cat_dom"/>
</dbReference>
<evidence type="ECO:0000256" key="5">
    <source>
        <dbReference type="ARBA" id="ARBA00022984"/>
    </source>
</evidence>
<reference evidence="10" key="1">
    <citation type="journal article" date="2019" name="Int. J. Syst. Evol. Microbiol.">
        <title>The Global Catalogue of Microorganisms (GCM) 10K type strain sequencing project: providing services to taxonomists for standard genome sequencing and annotation.</title>
        <authorList>
            <consortium name="The Broad Institute Genomics Platform"/>
            <consortium name="The Broad Institute Genome Sequencing Center for Infectious Disease"/>
            <person name="Wu L."/>
            <person name="Ma J."/>
        </authorList>
    </citation>
    <scope>NUCLEOTIDE SEQUENCE [LARGE SCALE GENOMIC DNA]</scope>
    <source>
        <strain evidence="10">JCM 17551</strain>
    </source>
</reference>
<organism evidence="9 10">
    <name type="scientific">Litoribacillus peritrichatus</name>
    <dbReference type="NCBI Taxonomy" id="718191"/>
    <lineage>
        <taxon>Bacteria</taxon>
        <taxon>Pseudomonadati</taxon>
        <taxon>Pseudomonadota</taxon>
        <taxon>Gammaproteobacteria</taxon>
        <taxon>Oceanospirillales</taxon>
        <taxon>Oceanospirillaceae</taxon>
        <taxon>Litoribacillus</taxon>
    </lineage>
</organism>
<dbReference type="PROSITE" id="PS52029">
    <property type="entry name" value="LD_TPASE"/>
    <property type="match status" value="1"/>
</dbReference>
<comment type="similarity">
    <text evidence="2">Belongs to the YkuD family.</text>
</comment>
<dbReference type="InterPro" id="IPR038063">
    <property type="entry name" value="Transpep_catalytic_dom"/>
</dbReference>
<dbReference type="Pfam" id="PF03734">
    <property type="entry name" value="YkuD"/>
    <property type="match status" value="1"/>
</dbReference>
<evidence type="ECO:0000256" key="3">
    <source>
        <dbReference type="ARBA" id="ARBA00022679"/>
    </source>
</evidence>
<evidence type="ECO:0000313" key="10">
    <source>
        <dbReference type="Proteomes" id="UP001501565"/>
    </source>
</evidence>
<dbReference type="Gene3D" id="1.10.101.10">
    <property type="entry name" value="PGBD-like superfamily/PGBD"/>
    <property type="match status" value="1"/>
</dbReference>
<keyword evidence="6 7" id="KW-0961">Cell wall biogenesis/degradation</keyword>
<protein>
    <recommendedName>
        <fullName evidence="8">L,D-TPase catalytic domain-containing protein</fullName>
    </recommendedName>
</protein>
<name>A0ABP7NEI2_9GAMM</name>
<comment type="pathway">
    <text evidence="1 7">Cell wall biogenesis; peptidoglycan biosynthesis.</text>
</comment>
<dbReference type="InterPro" id="IPR045380">
    <property type="entry name" value="LD_TPept_scaffold_dom"/>
</dbReference>
<evidence type="ECO:0000256" key="6">
    <source>
        <dbReference type="ARBA" id="ARBA00023316"/>
    </source>
</evidence>
<dbReference type="InterPro" id="IPR052905">
    <property type="entry name" value="LD-transpeptidase_YkuD-like"/>
</dbReference>
<dbReference type="Gene3D" id="2.40.440.10">
    <property type="entry name" value="L,D-transpeptidase catalytic domain-like"/>
    <property type="match status" value="1"/>
</dbReference>
<dbReference type="Pfam" id="PF01471">
    <property type="entry name" value="PG_binding_1"/>
    <property type="match status" value="1"/>
</dbReference>
<evidence type="ECO:0000256" key="1">
    <source>
        <dbReference type="ARBA" id="ARBA00004752"/>
    </source>
</evidence>
<dbReference type="Pfam" id="PF20142">
    <property type="entry name" value="Scaffold"/>
    <property type="match status" value="1"/>
</dbReference>
<feature type="active site" description="Nucleophile" evidence="7">
    <location>
        <position position="482"/>
    </location>
</feature>
<dbReference type="SUPFAM" id="SSF141523">
    <property type="entry name" value="L,D-transpeptidase catalytic domain-like"/>
    <property type="match status" value="1"/>
</dbReference>
<sequence length="563" mass="64945">MQSQTPLKKQILNQLENTELSATLKQKSQVLQLYQRFGFQLVWFKRSKLTPAGQALIQAIKETAVVRAPQLPYHAYDILYQRHTLRTQPDAIIALDILLSDGFLSYAKDVLTGKILPNQNEPDHPVIWRTSATESADRRSNRQTREQLLSILDSKLSPQELETLISQDLTPAHPGYLGLRRALEHYLQLAQTGTWYPLTPGAELKMGDSHPQVSEVKARLSQLGDYDIYKRPVSDSSALMIQQSNQALRDFNAPLNHPANAPTEFSEYFDLTLSTALKHFQRRHNLEANGKLNDATRAQLNVPPQSRIRQIAMNMKRWRYLPANLGQRYIMANMADYRLRVIDHGKTTLDMDIIVGRQSRRTPILVQTLKTLVLNPSWNIPPRIARTTYLPKAIKSPAYLQKQNIEIVQGFGRKRTIIDPFELDWENIDIKKFPYRLEQKPGARNSLGQVKFPLNNDFAIFLHDTSKPHLFNKPVKALSSGCVRLEKPHQLTEELLKYNPGWDKRRISKVHRRKKTMYIGLKRETPVYLMYWTAWVDEQGTLQFRDDIYQRDLLSPNPASISM</sequence>
<dbReference type="PANTHER" id="PTHR41533">
    <property type="entry name" value="L,D-TRANSPEPTIDASE HI_1667-RELATED"/>
    <property type="match status" value="1"/>
</dbReference>
<evidence type="ECO:0000256" key="7">
    <source>
        <dbReference type="PROSITE-ProRule" id="PRU01373"/>
    </source>
</evidence>
<feature type="domain" description="L,D-TPase catalytic" evidence="8">
    <location>
        <begin position="328"/>
        <end position="510"/>
    </location>
</feature>
<dbReference type="SUPFAM" id="SSF47090">
    <property type="entry name" value="PGBD-like"/>
    <property type="match status" value="1"/>
</dbReference>
<dbReference type="InterPro" id="IPR002477">
    <property type="entry name" value="Peptidoglycan-bd-like"/>
</dbReference>
<evidence type="ECO:0000259" key="8">
    <source>
        <dbReference type="PROSITE" id="PS52029"/>
    </source>
</evidence>
<keyword evidence="5 7" id="KW-0573">Peptidoglycan synthesis</keyword>
<gene>
    <name evidence="9" type="ORF">GCM10022277_45350</name>
</gene>
<dbReference type="Proteomes" id="UP001501565">
    <property type="component" value="Unassembled WGS sequence"/>
</dbReference>
<keyword evidence="4 7" id="KW-0133">Cell shape</keyword>
<feature type="active site" description="Proton donor/acceptor" evidence="7">
    <location>
        <position position="463"/>
    </location>
</feature>
<evidence type="ECO:0000256" key="4">
    <source>
        <dbReference type="ARBA" id="ARBA00022960"/>
    </source>
</evidence>
<dbReference type="CDD" id="cd16913">
    <property type="entry name" value="YkuD_like"/>
    <property type="match status" value="1"/>
</dbReference>
<accession>A0ABP7NEI2</accession>
<evidence type="ECO:0000313" key="9">
    <source>
        <dbReference type="EMBL" id="GAA3944584.1"/>
    </source>
</evidence>